<comment type="subcellular location">
    <subcellularLocation>
        <location evidence="1">Cell inner membrane</location>
        <topology evidence="1">Multi-pass membrane protein</topology>
    </subcellularLocation>
</comment>
<evidence type="ECO:0000256" key="10">
    <source>
        <dbReference type="SAM" id="Phobius"/>
    </source>
</evidence>
<dbReference type="SUPFAM" id="SSF103473">
    <property type="entry name" value="MFS general substrate transporter"/>
    <property type="match status" value="1"/>
</dbReference>
<feature type="transmembrane region" description="Helical" evidence="10">
    <location>
        <begin position="160"/>
        <end position="181"/>
    </location>
</feature>
<keyword evidence="5" id="KW-0997">Cell inner membrane</keyword>
<keyword evidence="8 10" id="KW-0472">Membrane</keyword>
<sequence length="533" mass="56809">MSNSSSMDAAPTPAPAPAVAPGAPPPLTGTALVLGTISLSLATFMNVLDSSIANVSLPAIAGDLGVSPVQGTWVITSFGVANAISVPLTGWLTQRFGAVRLFTMSVLLFVLASWLCGFAHSLEMLVAARVFQGLVAGPMIPLSQTLLLASYPKHKAGTALALWGMTTLVAPVVGPLLGGWITDNVTWPWIFYINVPVGLFAAGLTWSIYRSRETPVKKLPIDTIGLALLVLWVGSLQVMLDKGKELDWFASNQIVALAVIAVVGLAVFIVWELTDDHPVVDLRLFARRNFLFGASVLSIAYGLFFGNVVLLPLWLQQHMGYTATAAGFALAPVGVLAILLSPVVGRKVSVWDPRAMASFAFVVFAIVLLMRSRFTTDTDLAAIMVPTILQGGALAFFFIPLTTLTLSGITPERIAAAAGLSNFVRITAGAMGTSISTTLWENRATLHHHHLAERLALGDVPETQAIETLQRQGFSHDQALAYLNRLVDQQAFTRAADDIFLASAILFLVLIAFVWLTRRPPKMGAPVDAGGAH</sequence>
<dbReference type="Proteomes" id="UP000231501">
    <property type="component" value="Unassembled WGS sequence"/>
</dbReference>
<keyword evidence="7 10" id="KW-1133">Transmembrane helix</keyword>
<dbReference type="InterPro" id="IPR011701">
    <property type="entry name" value="MFS"/>
</dbReference>
<evidence type="ECO:0000256" key="6">
    <source>
        <dbReference type="ARBA" id="ARBA00022692"/>
    </source>
</evidence>
<feature type="domain" description="Major facilitator superfamily (MFS) profile" evidence="11">
    <location>
        <begin position="35"/>
        <end position="522"/>
    </location>
</feature>
<evidence type="ECO:0000256" key="7">
    <source>
        <dbReference type="ARBA" id="ARBA00022989"/>
    </source>
</evidence>
<dbReference type="EMBL" id="PEOG01000096">
    <property type="protein sequence ID" value="PIM50828.1"/>
    <property type="molecule type" value="Genomic_DNA"/>
</dbReference>
<feature type="transmembrane region" description="Helical" evidence="10">
    <location>
        <begin position="321"/>
        <end position="343"/>
    </location>
</feature>
<evidence type="ECO:0000256" key="9">
    <source>
        <dbReference type="SAM" id="MobiDB-lite"/>
    </source>
</evidence>
<dbReference type="PANTHER" id="PTHR42718">
    <property type="entry name" value="MAJOR FACILITATOR SUPERFAMILY MULTIDRUG TRANSPORTER MFSC"/>
    <property type="match status" value="1"/>
</dbReference>
<reference evidence="12 13" key="1">
    <citation type="submission" date="2017-11" db="EMBL/GenBank/DDBJ databases">
        <title>Draft genome sequence of Mitsuaria sp. HWN-4.</title>
        <authorList>
            <person name="Gundlapally S.R."/>
        </authorList>
    </citation>
    <scope>NUCLEOTIDE SEQUENCE [LARGE SCALE GENOMIC DNA]</scope>
    <source>
        <strain evidence="12 13">HWN-4</strain>
    </source>
</reference>
<dbReference type="OrthoDB" id="9807274at2"/>
<keyword evidence="4" id="KW-1003">Cell membrane</keyword>
<evidence type="ECO:0000313" key="13">
    <source>
        <dbReference type="Proteomes" id="UP000231501"/>
    </source>
</evidence>
<evidence type="ECO:0000256" key="2">
    <source>
        <dbReference type="ARBA" id="ARBA00008537"/>
    </source>
</evidence>
<feature type="transmembrane region" description="Helical" evidence="10">
    <location>
        <begin position="355"/>
        <end position="374"/>
    </location>
</feature>
<dbReference type="RefSeq" id="WP_099864044.1">
    <property type="nucleotide sequence ID" value="NZ_PEOG01000096.1"/>
</dbReference>
<evidence type="ECO:0000256" key="8">
    <source>
        <dbReference type="ARBA" id="ARBA00023136"/>
    </source>
</evidence>
<dbReference type="CDD" id="cd17503">
    <property type="entry name" value="MFS_LmrB_MDR_like"/>
    <property type="match status" value="1"/>
</dbReference>
<keyword evidence="3" id="KW-0813">Transport</keyword>
<keyword evidence="6 10" id="KW-0812">Transmembrane</keyword>
<dbReference type="InterPro" id="IPR036259">
    <property type="entry name" value="MFS_trans_sf"/>
</dbReference>
<feature type="transmembrane region" description="Helical" evidence="10">
    <location>
        <begin position="291"/>
        <end position="315"/>
    </location>
</feature>
<evidence type="ECO:0000256" key="4">
    <source>
        <dbReference type="ARBA" id="ARBA00022475"/>
    </source>
</evidence>
<keyword evidence="13" id="KW-1185">Reference proteome</keyword>
<evidence type="ECO:0000256" key="5">
    <source>
        <dbReference type="ARBA" id="ARBA00022519"/>
    </source>
</evidence>
<dbReference type="NCBIfam" id="TIGR00711">
    <property type="entry name" value="efflux_EmrB"/>
    <property type="match status" value="1"/>
</dbReference>
<name>A0A2G9C374_9BURK</name>
<evidence type="ECO:0000259" key="11">
    <source>
        <dbReference type="PROSITE" id="PS50850"/>
    </source>
</evidence>
<dbReference type="GO" id="GO:1990961">
    <property type="term" value="P:xenobiotic detoxification by transmembrane export across the plasma membrane"/>
    <property type="evidence" value="ECO:0007669"/>
    <property type="project" value="UniProtKB-ARBA"/>
</dbReference>
<dbReference type="InterPro" id="IPR020846">
    <property type="entry name" value="MFS_dom"/>
</dbReference>
<organism evidence="12 13">
    <name type="scientific">Roseateles chitinivorans</name>
    <dbReference type="NCBI Taxonomy" id="2917965"/>
    <lineage>
        <taxon>Bacteria</taxon>
        <taxon>Pseudomonadati</taxon>
        <taxon>Pseudomonadota</taxon>
        <taxon>Betaproteobacteria</taxon>
        <taxon>Burkholderiales</taxon>
        <taxon>Sphaerotilaceae</taxon>
        <taxon>Roseateles</taxon>
    </lineage>
</organism>
<feature type="region of interest" description="Disordered" evidence="9">
    <location>
        <begin position="1"/>
        <end position="21"/>
    </location>
</feature>
<comment type="similarity">
    <text evidence="2">Belongs to the major facilitator superfamily. EmrB family.</text>
</comment>
<dbReference type="GO" id="GO:0015721">
    <property type="term" value="P:bile acid and bile salt transport"/>
    <property type="evidence" value="ECO:0007669"/>
    <property type="project" value="UniProtKB-ARBA"/>
</dbReference>
<feature type="transmembrane region" description="Helical" evidence="10">
    <location>
        <begin position="499"/>
        <end position="516"/>
    </location>
</feature>
<dbReference type="GO" id="GO:0022857">
    <property type="term" value="F:transmembrane transporter activity"/>
    <property type="evidence" value="ECO:0007669"/>
    <property type="project" value="InterPro"/>
</dbReference>
<feature type="transmembrane region" description="Helical" evidence="10">
    <location>
        <begin position="126"/>
        <end position="148"/>
    </location>
</feature>
<dbReference type="Gene3D" id="1.20.1250.20">
    <property type="entry name" value="MFS general substrate transporter like domains"/>
    <property type="match status" value="1"/>
</dbReference>
<dbReference type="PANTHER" id="PTHR42718:SF9">
    <property type="entry name" value="MAJOR FACILITATOR SUPERFAMILY MULTIDRUG TRANSPORTER MFSC"/>
    <property type="match status" value="1"/>
</dbReference>
<comment type="caution">
    <text evidence="12">The sequence shown here is derived from an EMBL/GenBank/DDBJ whole genome shotgun (WGS) entry which is preliminary data.</text>
</comment>
<feature type="compositionally biased region" description="Pro residues" evidence="9">
    <location>
        <begin position="12"/>
        <end position="21"/>
    </location>
</feature>
<dbReference type="AlphaFoldDB" id="A0A2G9C374"/>
<accession>A0A2G9C374</accession>
<gene>
    <name evidence="12" type="primary">emrB</name>
    <name evidence="12" type="ORF">CS062_23020</name>
</gene>
<evidence type="ECO:0000256" key="1">
    <source>
        <dbReference type="ARBA" id="ARBA00004429"/>
    </source>
</evidence>
<evidence type="ECO:0000313" key="12">
    <source>
        <dbReference type="EMBL" id="PIM50828.1"/>
    </source>
</evidence>
<evidence type="ECO:0000256" key="3">
    <source>
        <dbReference type="ARBA" id="ARBA00022448"/>
    </source>
</evidence>
<dbReference type="Gene3D" id="1.20.1720.10">
    <property type="entry name" value="Multidrug resistance protein D"/>
    <property type="match status" value="1"/>
</dbReference>
<dbReference type="InterPro" id="IPR004638">
    <property type="entry name" value="EmrB-like"/>
</dbReference>
<proteinExistence type="inferred from homology"/>
<feature type="transmembrane region" description="Helical" evidence="10">
    <location>
        <begin position="252"/>
        <end position="271"/>
    </location>
</feature>
<feature type="transmembrane region" description="Helical" evidence="10">
    <location>
        <begin position="221"/>
        <end position="240"/>
    </location>
</feature>
<feature type="transmembrane region" description="Helical" evidence="10">
    <location>
        <begin position="187"/>
        <end position="209"/>
    </location>
</feature>
<feature type="transmembrane region" description="Helical" evidence="10">
    <location>
        <begin position="101"/>
        <end position="120"/>
    </location>
</feature>
<dbReference type="Pfam" id="PF07690">
    <property type="entry name" value="MFS_1"/>
    <property type="match status" value="1"/>
</dbReference>
<feature type="transmembrane region" description="Helical" evidence="10">
    <location>
        <begin position="380"/>
        <end position="399"/>
    </location>
</feature>
<dbReference type="GO" id="GO:0005886">
    <property type="term" value="C:plasma membrane"/>
    <property type="evidence" value="ECO:0007669"/>
    <property type="project" value="UniProtKB-SubCell"/>
</dbReference>
<protein>
    <submittedName>
        <fullName evidence="12">MFS transporter</fullName>
    </submittedName>
</protein>
<dbReference type="FunFam" id="1.20.1720.10:FF:000002">
    <property type="entry name" value="Multidrug resistance protein B"/>
    <property type="match status" value="1"/>
</dbReference>
<dbReference type="PROSITE" id="PS50850">
    <property type="entry name" value="MFS"/>
    <property type="match status" value="1"/>
</dbReference>